<dbReference type="SUPFAM" id="SSF49313">
    <property type="entry name" value="Cadherin-like"/>
    <property type="match status" value="2"/>
</dbReference>
<keyword evidence="11" id="KW-1185">Reference proteome</keyword>
<dbReference type="GO" id="GO:0000902">
    <property type="term" value="P:cell morphogenesis"/>
    <property type="evidence" value="ECO:0007669"/>
    <property type="project" value="TreeGrafter"/>
</dbReference>
<evidence type="ECO:0000313" key="10">
    <source>
        <dbReference type="EMBL" id="KAK6167630.1"/>
    </source>
</evidence>
<dbReference type="GO" id="GO:0007156">
    <property type="term" value="P:homophilic cell adhesion via plasma membrane adhesion molecules"/>
    <property type="evidence" value="ECO:0007669"/>
    <property type="project" value="InterPro"/>
</dbReference>
<comment type="subcellular location">
    <subcellularLocation>
        <location evidence="1">Membrane</location>
    </subcellularLocation>
</comment>
<dbReference type="InterPro" id="IPR015919">
    <property type="entry name" value="Cadherin-like_sf"/>
</dbReference>
<dbReference type="InterPro" id="IPR002126">
    <property type="entry name" value="Cadherin-like_dom"/>
</dbReference>
<dbReference type="CDD" id="cd11304">
    <property type="entry name" value="Cadherin_repeat"/>
    <property type="match status" value="2"/>
</dbReference>
<feature type="domain" description="Cadherin" evidence="9">
    <location>
        <begin position="338"/>
        <end position="417"/>
    </location>
</feature>
<dbReference type="GO" id="GO:0016342">
    <property type="term" value="C:catenin complex"/>
    <property type="evidence" value="ECO:0007669"/>
    <property type="project" value="TreeGrafter"/>
</dbReference>
<keyword evidence="3 5" id="KW-0106">Calcium</keyword>
<dbReference type="PANTHER" id="PTHR24027">
    <property type="entry name" value="CADHERIN-23"/>
    <property type="match status" value="1"/>
</dbReference>
<evidence type="ECO:0000256" key="5">
    <source>
        <dbReference type="PROSITE-ProRule" id="PRU00043"/>
    </source>
</evidence>
<gene>
    <name evidence="10" type="ORF">SNE40_021609</name>
</gene>
<dbReference type="GO" id="GO:0045296">
    <property type="term" value="F:cadherin binding"/>
    <property type="evidence" value="ECO:0007669"/>
    <property type="project" value="TreeGrafter"/>
</dbReference>
<evidence type="ECO:0000256" key="7">
    <source>
        <dbReference type="SAM" id="Phobius"/>
    </source>
</evidence>
<name>A0AAN8J4B5_PATCE</name>
<organism evidence="10 11">
    <name type="scientific">Patella caerulea</name>
    <name type="common">Rayed Mediterranean limpet</name>
    <dbReference type="NCBI Taxonomy" id="87958"/>
    <lineage>
        <taxon>Eukaryota</taxon>
        <taxon>Metazoa</taxon>
        <taxon>Spiralia</taxon>
        <taxon>Lophotrochozoa</taxon>
        <taxon>Mollusca</taxon>
        <taxon>Gastropoda</taxon>
        <taxon>Patellogastropoda</taxon>
        <taxon>Patelloidea</taxon>
        <taxon>Patellidae</taxon>
        <taxon>Patella</taxon>
    </lineage>
</organism>
<evidence type="ECO:0000256" key="4">
    <source>
        <dbReference type="ARBA" id="ARBA00023136"/>
    </source>
</evidence>
<accession>A0AAN8J4B5</accession>
<keyword evidence="2" id="KW-0677">Repeat</keyword>
<keyword evidence="7" id="KW-1133">Transmembrane helix</keyword>
<feature type="chain" id="PRO_5042915052" description="Cadherin domain-containing protein" evidence="8">
    <location>
        <begin position="21"/>
        <end position="736"/>
    </location>
</feature>
<dbReference type="GO" id="GO:0034332">
    <property type="term" value="P:adherens junction organization"/>
    <property type="evidence" value="ECO:0007669"/>
    <property type="project" value="TreeGrafter"/>
</dbReference>
<sequence length="736" mass="79684">MFKHFLVCFVFLLNIITIKAQWSLPESAEGLNTFTAQPISCGSALDVTATPSTCNGCFGALPVGGGTYNLFYAARNNLRLDFDKTRNYQITATCRDTGTAVTINLAVIPNFPPRFQDARTRHTITTFTQTNGPVLDLKPLDPESDTLTFTITERPDNGFFSIDNNGVITAKKNMNTFCEPEDVTVTMSDPYNPAVTRTITMDPGSNVKRVLTDWNRSIVLPENSLVELPITDGLAAGGTCVVTTDPARYLDRLDTTTHCPTGSPTRIVTRTGETFDYENDPPVNISLVFNNGNCPSEPRWIYVQWSDVPENPVLELDRREYTTDEGFVEVQPEYNIKDDDFNEKHTYSFVDERLQPDFRIDPATGKIFTPEYFNFECIPNEDVFNFEVRVTDKDGNMSNVVPVTIKLNDINDKRPRHEPFSRTYTFTDCAQPIRLATLRSIDDDCRKDTNGRTEFIPSKTSSLTLNAQGELDLVQPPVAGQTEVLTIQSTDRGEPPLVSEMETITLRGVPCPTTAPPVIVPAPPVTVTNTGTGAGAGAGATATAAATSFFDNPWNIVGAILGGLLGLALLGLLGYLLYRFCGPCCSNLCYRYRNPPLKSNQIKPNKLSGDTGGPGANKGGEGGVVEEEAGFVEGKKAKMIGGYRIKYGGYVEEHAAFSEAGYGGGGGGYGYGSGGGGGGYGYGSAGGEDYGYGGGEGVIVGDGDAKADDYWKEHYMDKALGTTPSRKSLPATVDKT</sequence>
<feature type="compositionally biased region" description="Gly residues" evidence="6">
    <location>
        <begin position="610"/>
        <end position="622"/>
    </location>
</feature>
<dbReference type="GO" id="GO:0005509">
    <property type="term" value="F:calcium ion binding"/>
    <property type="evidence" value="ECO:0007669"/>
    <property type="project" value="UniProtKB-UniRule"/>
</dbReference>
<evidence type="ECO:0000259" key="9">
    <source>
        <dbReference type="PROSITE" id="PS50268"/>
    </source>
</evidence>
<evidence type="ECO:0000256" key="2">
    <source>
        <dbReference type="ARBA" id="ARBA00022737"/>
    </source>
</evidence>
<proteinExistence type="predicted"/>
<dbReference type="PROSITE" id="PS50268">
    <property type="entry name" value="CADHERIN_2"/>
    <property type="match status" value="1"/>
</dbReference>
<feature type="region of interest" description="Disordered" evidence="6">
    <location>
        <begin position="601"/>
        <end position="622"/>
    </location>
</feature>
<keyword evidence="8" id="KW-0732">Signal</keyword>
<dbReference type="InterPro" id="IPR039808">
    <property type="entry name" value="Cadherin"/>
</dbReference>
<feature type="signal peptide" evidence="8">
    <location>
        <begin position="1"/>
        <end position="20"/>
    </location>
</feature>
<dbReference type="EMBL" id="JAZGQO010000018">
    <property type="protein sequence ID" value="KAK6167630.1"/>
    <property type="molecule type" value="Genomic_DNA"/>
</dbReference>
<evidence type="ECO:0000256" key="6">
    <source>
        <dbReference type="SAM" id="MobiDB-lite"/>
    </source>
</evidence>
<dbReference type="GO" id="GO:0005912">
    <property type="term" value="C:adherens junction"/>
    <property type="evidence" value="ECO:0007669"/>
    <property type="project" value="TreeGrafter"/>
</dbReference>
<feature type="transmembrane region" description="Helical" evidence="7">
    <location>
        <begin position="556"/>
        <end position="578"/>
    </location>
</feature>
<dbReference type="GO" id="GO:0016339">
    <property type="term" value="P:calcium-dependent cell-cell adhesion via plasma membrane cell adhesion molecules"/>
    <property type="evidence" value="ECO:0007669"/>
    <property type="project" value="TreeGrafter"/>
</dbReference>
<dbReference type="GO" id="GO:0044331">
    <property type="term" value="P:cell-cell adhesion mediated by cadherin"/>
    <property type="evidence" value="ECO:0007669"/>
    <property type="project" value="TreeGrafter"/>
</dbReference>
<dbReference type="Gene3D" id="2.60.40.60">
    <property type="entry name" value="Cadherins"/>
    <property type="match status" value="2"/>
</dbReference>
<comment type="caution">
    <text evidence="10">The sequence shown here is derived from an EMBL/GenBank/DDBJ whole genome shotgun (WGS) entry which is preliminary data.</text>
</comment>
<dbReference type="GO" id="GO:0008013">
    <property type="term" value="F:beta-catenin binding"/>
    <property type="evidence" value="ECO:0007669"/>
    <property type="project" value="TreeGrafter"/>
</dbReference>
<evidence type="ECO:0000256" key="1">
    <source>
        <dbReference type="ARBA" id="ARBA00004370"/>
    </source>
</evidence>
<dbReference type="Proteomes" id="UP001347796">
    <property type="component" value="Unassembled WGS sequence"/>
</dbReference>
<reference evidence="10 11" key="1">
    <citation type="submission" date="2024-01" db="EMBL/GenBank/DDBJ databases">
        <title>The genome of the rayed Mediterranean limpet Patella caerulea (Linnaeus, 1758).</title>
        <authorList>
            <person name="Anh-Thu Weber A."/>
            <person name="Halstead-Nussloch G."/>
        </authorList>
    </citation>
    <scope>NUCLEOTIDE SEQUENCE [LARGE SCALE GENOMIC DNA]</scope>
    <source>
        <strain evidence="10">AATW-2023a</strain>
        <tissue evidence="10">Whole specimen</tissue>
    </source>
</reference>
<keyword evidence="7" id="KW-0812">Transmembrane</keyword>
<dbReference type="GO" id="GO:0007043">
    <property type="term" value="P:cell-cell junction assembly"/>
    <property type="evidence" value="ECO:0007669"/>
    <property type="project" value="TreeGrafter"/>
</dbReference>
<keyword evidence="4 7" id="KW-0472">Membrane</keyword>
<dbReference type="PANTHER" id="PTHR24027:SF414">
    <property type="entry name" value="CADHERIN-RELATED FAMILY MEMBER 5 ISOFORM X1"/>
    <property type="match status" value="1"/>
</dbReference>
<protein>
    <recommendedName>
        <fullName evidence="9">Cadherin domain-containing protein</fullName>
    </recommendedName>
</protein>
<evidence type="ECO:0000256" key="3">
    <source>
        <dbReference type="ARBA" id="ARBA00022837"/>
    </source>
</evidence>
<evidence type="ECO:0000256" key="8">
    <source>
        <dbReference type="SAM" id="SignalP"/>
    </source>
</evidence>
<dbReference type="AlphaFoldDB" id="A0AAN8J4B5"/>
<dbReference type="GO" id="GO:0016477">
    <property type="term" value="P:cell migration"/>
    <property type="evidence" value="ECO:0007669"/>
    <property type="project" value="TreeGrafter"/>
</dbReference>
<dbReference type="SMART" id="SM00112">
    <property type="entry name" value="CA"/>
    <property type="match status" value="1"/>
</dbReference>
<evidence type="ECO:0000313" key="11">
    <source>
        <dbReference type="Proteomes" id="UP001347796"/>
    </source>
</evidence>